<organism evidence="1 2">
    <name type="scientific">Kribbella deserti</name>
    <dbReference type="NCBI Taxonomy" id="1926257"/>
    <lineage>
        <taxon>Bacteria</taxon>
        <taxon>Bacillati</taxon>
        <taxon>Actinomycetota</taxon>
        <taxon>Actinomycetes</taxon>
        <taxon>Propionibacteriales</taxon>
        <taxon>Kribbellaceae</taxon>
        <taxon>Kribbella</taxon>
    </lineage>
</organism>
<keyword evidence="2" id="KW-1185">Reference proteome</keyword>
<dbReference type="RefSeq" id="WP_380053551.1">
    <property type="nucleotide sequence ID" value="NZ_JBHLTC010000037.1"/>
</dbReference>
<protein>
    <recommendedName>
        <fullName evidence="3">4Fe-4S Wbl-type domain-containing protein</fullName>
    </recommendedName>
</protein>
<dbReference type="Proteomes" id="UP001589890">
    <property type="component" value="Unassembled WGS sequence"/>
</dbReference>
<evidence type="ECO:0000313" key="2">
    <source>
        <dbReference type="Proteomes" id="UP001589890"/>
    </source>
</evidence>
<proteinExistence type="predicted"/>
<evidence type="ECO:0008006" key="3">
    <source>
        <dbReference type="Google" id="ProtNLM"/>
    </source>
</evidence>
<reference evidence="1 2" key="1">
    <citation type="submission" date="2024-09" db="EMBL/GenBank/DDBJ databases">
        <authorList>
            <person name="Sun Q."/>
            <person name="Mori K."/>
        </authorList>
    </citation>
    <scope>NUCLEOTIDE SEQUENCE [LARGE SCALE GENOMIC DNA]</scope>
    <source>
        <strain evidence="1 2">CGMCC 1.15906</strain>
    </source>
</reference>
<gene>
    <name evidence="1" type="ORF">ACFFGN_28550</name>
</gene>
<comment type="caution">
    <text evidence="1">The sequence shown here is derived from an EMBL/GenBank/DDBJ whole genome shotgun (WGS) entry which is preliminary data.</text>
</comment>
<sequence>MTLPNPAPTLSELVDKTAAEWTVEDIQAAAKSALEAHAPDRDPLTWSKRWGVLPWPHRHHANCVHCGDTYPCITHRYAAQLLSAGRLTVGRAVEVDNEYPEHHLRVVGDEKSPPSAN</sequence>
<accession>A0ABV6QTT2</accession>
<name>A0ABV6QTT2_9ACTN</name>
<evidence type="ECO:0000313" key="1">
    <source>
        <dbReference type="EMBL" id="MFC0628054.1"/>
    </source>
</evidence>
<dbReference type="EMBL" id="JBHLTC010000037">
    <property type="protein sequence ID" value="MFC0628054.1"/>
    <property type="molecule type" value="Genomic_DNA"/>
</dbReference>